<name>A0ABR8KB72_9NOSO</name>
<dbReference type="EMBL" id="JACJTU010000024">
    <property type="protein sequence ID" value="MBD2736774.1"/>
    <property type="molecule type" value="Genomic_DNA"/>
</dbReference>
<keyword evidence="2" id="KW-1185">Reference proteome</keyword>
<dbReference type="Proteomes" id="UP000637383">
    <property type="component" value="Unassembled WGS sequence"/>
</dbReference>
<gene>
    <name evidence="1" type="ORF">H6H03_23280</name>
</gene>
<dbReference type="RefSeq" id="WP_190957388.1">
    <property type="nucleotide sequence ID" value="NZ_JACJTU010000024.1"/>
</dbReference>
<accession>A0ABR8KB72</accession>
<sequence length="52" mass="5673">MFVVSVLGMMEQASHPHMSLSTRGDRSSQCHNQEATIQGAIAYVNESGMFSN</sequence>
<reference evidence="1 2" key="1">
    <citation type="journal article" date="2020" name="ISME J.">
        <title>Comparative genomics reveals insights into cyanobacterial evolution and habitat adaptation.</title>
        <authorList>
            <person name="Chen M.Y."/>
            <person name="Teng W.K."/>
            <person name="Zhao L."/>
            <person name="Hu C.X."/>
            <person name="Zhou Y.K."/>
            <person name="Han B.P."/>
            <person name="Song L.R."/>
            <person name="Shu W.S."/>
        </authorList>
    </citation>
    <scope>NUCLEOTIDE SEQUENCE [LARGE SCALE GENOMIC DNA]</scope>
    <source>
        <strain evidence="1 2">FACHB-159</strain>
    </source>
</reference>
<evidence type="ECO:0000313" key="1">
    <source>
        <dbReference type="EMBL" id="MBD2736774.1"/>
    </source>
</evidence>
<protein>
    <submittedName>
        <fullName evidence="1">Uncharacterized protein</fullName>
    </submittedName>
</protein>
<proteinExistence type="predicted"/>
<organism evidence="1 2">
    <name type="scientific">Nostoc paludosum FACHB-159</name>
    <dbReference type="NCBI Taxonomy" id="2692908"/>
    <lineage>
        <taxon>Bacteria</taxon>
        <taxon>Bacillati</taxon>
        <taxon>Cyanobacteriota</taxon>
        <taxon>Cyanophyceae</taxon>
        <taxon>Nostocales</taxon>
        <taxon>Nostocaceae</taxon>
        <taxon>Nostoc</taxon>
    </lineage>
</organism>
<comment type="caution">
    <text evidence="1">The sequence shown here is derived from an EMBL/GenBank/DDBJ whole genome shotgun (WGS) entry which is preliminary data.</text>
</comment>
<evidence type="ECO:0000313" key="2">
    <source>
        <dbReference type="Proteomes" id="UP000637383"/>
    </source>
</evidence>